<dbReference type="RefSeq" id="WP_230743305.1">
    <property type="nucleotide sequence ID" value="NZ_PGCK01000017.1"/>
</dbReference>
<accession>A0AAP2W7D4</accession>
<evidence type="ECO:0000313" key="3">
    <source>
        <dbReference type="Proteomes" id="UP001320159"/>
    </source>
</evidence>
<organism evidence="2 3">
    <name type="scientific">Methanooceanicella nereidis</name>
    <dbReference type="NCBI Taxonomy" id="2052831"/>
    <lineage>
        <taxon>Archaea</taxon>
        <taxon>Methanobacteriati</taxon>
        <taxon>Methanobacteriota</taxon>
        <taxon>Stenosarchaea group</taxon>
        <taxon>Methanomicrobia</taxon>
        <taxon>Methanocellales</taxon>
        <taxon>Methanocellaceae</taxon>
        <taxon>Methanooceanicella</taxon>
    </lineage>
</organism>
<dbReference type="Pfam" id="PF03819">
    <property type="entry name" value="MazG"/>
    <property type="match status" value="1"/>
</dbReference>
<evidence type="ECO:0000259" key="1">
    <source>
        <dbReference type="Pfam" id="PF03819"/>
    </source>
</evidence>
<dbReference type="EMBL" id="PGCK01000017">
    <property type="protein sequence ID" value="MCD1296307.1"/>
    <property type="molecule type" value="Genomic_DNA"/>
</dbReference>
<feature type="domain" description="NTP pyrophosphohydrolase MazG-like" evidence="1">
    <location>
        <begin position="33"/>
        <end position="95"/>
    </location>
</feature>
<dbReference type="AlphaFoldDB" id="A0AAP2W7D4"/>
<reference evidence="2 3" key="1">
    <citation type="submission" date="2017-11" db="EMBL/GenBank/DDBJ databases">
        <title>Isolation and Characterization of Family Methanocellaceae Species from Potential Methane Hydrate Area Offshore Southwestern Taiwan.</title>
        <authorList>
            <person name="Zhang W.-L."/>
            <person name="Chen W.-C."/>
            <person name="Lai M.-C."/>
            <person name="Chen S.-C."/>
        </authorList>
    </citation>
    <scope>NUCLEOTIDE SEQUENCE [LARGE SCALE GENOMIC DNA]</scope>
    <source>
        <strain evidence="2 3">CWC-04</strain>
    </source>
</reference>
<name>A0AAP2W7D4_9EURY</name>
<sequence length="99" mass="11054">MSYTIERLILEIRSSLPDDYVIRSKDDALIKAAFTAEELGEVVRAISRGSDREVVKECADTIVGLLQIIDYYNEDDVSGIDSAFGETLNRLKSRKNGDP</sequence>
<proteinExistence type="predicted"/>
<gene>
    <name evidence="2" type="ORF">CUJ83_14990</name>
</gene>
<comment type="caution">
    <text evidence="2">The sequence shown here is derived from an EMBL/GenBank/DDBJ whole genome shotgun (WGS) entry which is preliminary data.</text>
</comment>
<keyword evidence="3" id="KW-1185">Reference proteome</keyword>
<evidence type="ECO:0000313" key="2">
    <source>
        <dbReference type="EMBL" id="MCD1296307.1"/>
    </source>
</evidence>
<dbReference type="InterPro" id="IPR004518">
    <property type="entry name" value="MazG-like_dom"/>
</dbReference>
<protein>
    <recommendedName>
        <fullName evidence="1">NTP pyrophosphohydrolase MazG-like domain-containing protein</fullName>
    </recommendedName>
</protein>
<dbReference type="Proteomes" id="UP001320159">
    <property type="component" value="Unassembled WGS sequence"/>
</dbReference>
<dbReference type="SUPFAM" id="SSF101386">
    <property type="entry name" value="all-alpha NTP pyrophosphatases"/>
    <property type="match status" value="1"/>
</dbReference>